<proteinExistence type="predicted"/>
<comment type="caution">
    <text evidence="1">The sequence shown here is derived from an EMBL/GenBank/DDBJ whole genome shotgun (WGS) entry which is preliminary data.</text>
</comment>
<dbReference type="Proteomes" id="UP001287356">
    <property type="component" value="Unassembled WGS sequence"/>
</dbReference>
<gene>
    <name evidence="1" type="ORF">B0T24DRAFT_669799</name>
</gene>
<accession>A0AAE0JXJ3</accession>
<reference evidence="1" key="1">
    <citation type="journal article" date="2023" name="Mol. Phylogenet. Evol.">
        <title>Genome-scale phylogeny and comparative genomics of the fungal order Sordariales.</title>
        <authorList>
            <person name="Hensen N."/>
            <person name="Bonometti L."/>
            <person name="Westerberg I."/>
            <person name="Brannstrom I.O."/>
            <person name="Guillou S."/>
            <person name="Cros-Aarteil S."/>
            <person name="Calhoun S."/>
            <person name="Haridas S."/>
            <person name="Kuo A."/>
            <person name="Mondo S."/>
            <person name="Pangilinan J."/>
            <person name="Riley R."/>
            <person name="LaButti K."/>
            <person name="Andreopoulos B."/>
            <person name="Lipzen A."/>
            <person name="Chen C."/>
            <person name="Yan M."/>
            <person name="Daum C."/>
            <person name="Ng V."/>
            <person name="Clum A."/>
            <person name="Steindorff A."/>
            <person name="Ohm R.A."/>
            <person name="Martin F."/>
            <person name="Silar P."/>
            <person name="Natvig D.O."/>
            <person name="Lalanne C."/>
            <person name="Gautier V."/>
            <person name="Ament-Velasquez S.L."/>
            <person name="Kruys A."/>
            <person name="Hutchinson M.I."/>
            <person name="Powell A.J."/>
            <person name="Barry K."/>
            <person name="Miller A.N."/>
            <person name="Grigoriev I.V."/>
            <person name="Debuchy R."/>
            <person name="Gladieux P."/>
            <person name="Hiltunen Thoren M."/>
            <person name="Johannesson H."/>
        </authorList>
    </citation>
    <scope>NUCLEOTIDE SEQUENCE</scope>
    <source>
        <strain evidence="1">CBS 958.72</strain>
    </source>
</reference>
<dbReference type="EMBL" id="JAULSN010000008">
    <property type="protein sequence ID" value="KAK3365566.1"/>
    <property type="molecule type" value="Genomic_DNA"/>
</dbReference>
<evidence type="ECO:0000313" key="1">
    <source>
        <dbReference type="EMBL" id="KAK3365566.1"/>
    </source>
</evidence>
<organism evidence="1 2">
    <name type="scientific">Lasiosphaeria ovina</name>
    <dbReference type="NCBI Taxonomy" id="92902"/>
    <lineage>
        <taxon>Eukaryota</taxon>
        <taxon>Fungi</taxon>
        <taxon>Dikarya</taxon>
        <taxon>Ascomycota</taxon>
        <taxon>Pezizomycotina</taxon>
        <taxon>Sordariomycetes</taxon>
        <taxon>Sordariomycetidae</taxon>
        <taxon>Sordariales</taxon>
        <taxon>Lasiosphaeriaceae</taxon>
        <taxon>Lasiosphaeria</taxon>
    </lineage>
</organism>
<protein>
    <submittedName>
        <fullName evidence="1">Uncharacterized protein</fullName>
    </submittedName>
</protein>
<reference evidence="1" key="2">
    <citation type="submission" date="2023-06" db="EMBL/GenBank/DDBJ databases">
        <authorList>
            <consortium name="Lawrence Berkeley National Laboratory"/>
            <person name="Haridas S."/>
            <person name="Hensen N."/>
            <person name="Bonometti L."/>
            <person name="Westerberg I."/>
            <person name="Brannstrom I.O."/>
            <person name="Guillou S."/>
            <person name="Cros-Aarteil S."/>
            <person name="Calhoun S."/>
            <person name="Kuo A."/>
            <person name="Mondo S."/>
            <person name="Pangilinan J."/>
            <person name="Riley R."/>
            <person name="Labutti K."/>
            <person name="Andreopoulos B."/>
            <person name="Lipzen A."/>
            <person name="Chen C."/>
            <person name="Yanf M."/>
            <person name="Daum C."/>
            <person name="Ng V."/>
            <person name="Clum A."/>
            <person name="Steindorff A."/>
            <person name="Ohm R."/>
            <person name="Martin F."/>
            <person name="Silar P."/>
            <person name="Natvig D."/>
            <person name="Lalanne C."/>
            <person name="Gautier V."/>
            <person name="Ament-Velasquez S.L."/>
            <person name="Kruys A."/>
            <person name="Hutchinson M.I."/>
            <person name="Powell A.J."/>
            <person name="Barry K."/>
            <person name="Miller A.N."/>
            <person name="Grigoriev I.V."/>
            <person name="Debuchy R."/>
            <person name="Gladieux P."/>
            <person name="Thoren M.H."/>
            <person name="Johannesson H."/>
        </authorList>
    </citation>
    <scope>NUCLEOTIDE SEQUENCE</scope>
    <source>
        <strain evidence="1">CBS 958.72</strain>
    </source>
</reference>
<dbReference type="AlphaFoldDB" id="A0AAE0JXJ3"/>
<keyword evidence="2" id="KW-1185">Reference proteome</keyword>
<name>A0AAE0JXJ3_9PEZI</name>
<evidence type="ECO:0000313" key="2">
    <source>
        <dbReference type="Proteomes" id="UP001287356"/>
    </source>
</evidence>
<sequence>MPPSLSLSGLTGPTPASILKVALALSFRKIGPEILVVYVQAGSQATAYTSKSRSAAEPEAPLIADAAGEVVATKATVEGRVGHLVLLLTCGLHFEGPTTNELMKSAIPVLTSDRATRQFTEKTGTDDAVQLPATTTAHSAAEPSGDAKDKFKVRVFSVPTERHRWVVDKYDGKEIDLSIPAGHQKPVSRMKTLEILENDAVDTFLRLAVAHYPVVAALETLVIRSTRGCDLYSSPPELFSLVLSSLTNLKHLTLSFGDVLCNLVREGRGGGYNGNPHPQGATSGDSAGDSLLPALQQMLPRASKRCISEAPVSFAPRVDELVRAQLRGGTKFLPSLQRIIFVLDTPEAGKVLFEPLIEAKVSCSRLLALVAARAWLSSS</sequence>